<evidence type="ECO:0000313" key="1">
    <source>
        <dbReference type="EMBL" id="ODQ93426.1"/>
    </source>
</evidence>
<reference evidence="2" key="1">
    <citation type="submission" date="2016-09" db="EMBL/GenBank/DDBJ databases">
        <authorList>
            <person name="Greninger A.L."/>
            <person name="Jerome K.R."/>
            <person name="Mcnair B."/>
            <person name="Wallis C."/>
            <person name="Fang F."/>
        </authorList>
    </citation>
    <scope>NUCLEOTIDE SEQUENCE [LARGE SCALE GENOMIC DNA]</scope>
    <source>
        <strain evidence="2">M7</strain>
    </source>
</reference>
<gene>
    <name evidence="1" type="ORF">BHQ17_13370</name>
</gene>
<keyword evidence="2" id="KW-1185">Reference proteome</keyword>
<accession>A0A1E3RU33</accession>
<protein>
    <submittedName>
        <fullName evidence="1">Uncharacterized protein</fullName>
    </submittedName>
</protein>
<dbReference type="Proteomes" id="UP000094243">
    <property type="component" value="Unassembled WGS sequence"/>
</dbReference>
<comment type="caution">
    <text evidence="1">The sequence shown here is derived from an EMBL/GenBank/DDBJ whole genome shotgun (WGS) entry which is preliminary data.</text>
</comment>
<name>A0A1E3RU33_9MYCO</name>
<sequence>MGVHLVEVKIAIGVSWGSFGYEQEQDAVWPVLLRGLRTSAAQFCGIRINVREVRNVRYVFRSRS</sequence>
<dbReference type="EMBL" id="MIGZ01000069">
    <property type="protein sequence ID" value="ODQ93426.1"/>
    <property type="molecule type" value="Genomic_DNA"/>
</dbReference>
<proteinExistence type="predicted"/>
<organism evidence="1 2">
    <name type="scientific">Mycolicibacterium holsaticum</name>
    <dbReference type="NCBI Taxonomy" id="152142"/>
    <lineage>
        <taxon>Bacteria</taxon>
        <taxon>Bacillati</taxon>
        <taxon>Actinomycetota</taxon>
        <taxon>Actinomycetes</taxon>
        <taxon>Mycobacteriales</taxon>
        <taxon>Mycobacteriaceae</taxon>
        <taxon>Mycolicibacterium</taxon>
    </lineage>
</organism>
<evidence type="ECO:0000313" key="2">
    <source>
        <dbReference type="Proteomes" id="UP000094243"/>
    </source>
</evidence>
<dbReference type="AlphaFoldDB" id="A0A1E3RU33"/>